<dbReference type="SUPFAM" id="SSF52833">
    <property type="entry name" value="Thioredoxin-like"/>
    <property type="match status" value="1"/>
</dbReference>
<feature type="domain" description="Thioredoxin" evidence="14">
    <location>
        <begin position="8"/>
        <end position="162"/>
    </location>
</feature>
<dbReference type="NCBIfam" id="NF006960">
    <property type="entry name" value="PRK09437.1"/>
    <property type="match status" value="1"/>
</dbReference>
<accession>A0A1R4GAM6</accession>
<dbReference type="PANTHER" id="PTHR42801:SF4">
    <property type="entry name" value="AHPC_TSA FAMILY PROTEIN"/>
    <property type="match status" value="1"/>
</dbReference>
<dbReference type="GO" id="GO:0034599">
    <property type="term" value="P:cellular response to oxidative stress"/>
    <property type="evidence" value="ECO:0007669"/>
    <property type="project" value="TreeGrafter"/>
</dbReference>
<dbReference type="InterPro" id="IPR050924">
    <property type="entry name" value="Peroxiredoxin_BCP/PrxQ"/>
</dbReference>
<proteinExistence type="inferred from homology"/>
<dbReference type="AlphaFoldDB" id="A0A1R4GAM6"/>
<evidence type="ECO:0000256" key="8">
    <source>
        <dbReference type="ARBA" id="ARBA00023284"/>
    </source>
</evidence>
<evidence type="ECO:0000256" key="2">
    <source>
        <dbReference type="ARBA" id="ARBA00011245"/>
    </source>
</evidence>
<evidence type="ECO:0000256" key="4">
    <source>
        <dbReference type="ARBA" id="ARBA00022559"/>
    </source>
</evidence>
<name>A0A1R4GAM6_9MICC</name>
<comment type="subunit">
    <text evidence="2">Monomer.</text>
</comment>
<evidence type="ECO:0000256" key="9">
    <source>
        <dbReference type="ARBA" id="ARBA00032824"/>
    </source>
</evidence>
<keyword evidence="8" id="KW-0676">Redox-active center</keyword>
<dbReference type="InterPro" id="IPR000866">
    <property type="entry name" value="AhpC/TSA"/>
</dbReference>
<keyword evidence="4 15" id="KW-0575">Peroxidase</keyword>
<evidence type="ECO:0000256" key="6">
    <source>
        <dbReference type="ARBA" id="ARBA00023002"/>
    </source>
</evidence>
<dbReference type="FunFam" id="3.40.30.10:FF:000007">
    <property type="entry name" value="Thioredoxin-dependent thiol peroxidase"/>
    <property type="match status" value="1"/>
</dbReference>
<sequence length="162" mass="17221">MTTPSQRLAVGDPAPAFTLTAADGSEVSLSDYAGRKVVVYFYPAAMTPGCTKQACDFRDSLSSLASAGYQVLGVSPDSPTKLAKFTEKEALTFPVLSDEDHSVAAAFGAWGEKKNYGRVYEGLIRSTIVVGEDGKVQLAQYNVRATGHVAKLHRDLGLDTVS</sequence>
<evidence type="ECO:0000256" key="11">
    <source>
        <dbReference type="ARBA" id="ARBA00041373"/>
    </source>
</evidence>
<dbReference type="EC" id="1.11.1.24" evidence="3"/>
<dbReference type="Proteomes" id="UP000195913">
    <property type="component" value="Unassembled WGS sequence"/>
</dbReference>
<dbReference type="InterPro" id="IPR036249">
    <property type="entry name" value="Thioredoxin-like_sf"/>
</dbReference>
<protein>
    <recommendedName>
        <fullName evidence="3">thioredoxin-dependent peroxiredoxin</fullName>
        <ecNumber evidence="3">1.11.1.24</ecNumber>
    </recommendedName>
    <alternativeName>
        <fullName evidence="11">Bacterioferritin comigratory protein</fullName>
    </alternativeName>
    <alternativeName>
        <fullName evidence="9">Thioredoxin peroxidase</fullName>
    </alternativeName>
</protein>
<keyword evidence="16" id="KW-1185">Reference proteome</keyword>
<evidence type="ECO:0000256" key="5">
    <source>
        <dbReference type="ARBA" id="ARBA00022862"/>
    </source>
</evidence>
<comment type="function">
    <text evidence="1">Thiol-specific peroxidase that catalyzes the reduction of hydrogen peroxide and organic hydroperoxides to water and alcohols, respectively. Plays a role in cell protection against oxidative stress by detoxifying peroxides and as sensor of hydrogen peroxide-mediated signaling events.</text>
</comment>
<reference evidence="15 16" key="1">
    <citation type="submission" date="2017-02" db="EMBL/GenBank/DDBJ databases">
        <authorList>
            <person name="Peterson S.W."/>
        </authorList>
    </citation>
    <scope>NUCLEOTIDE SEQUENCE [LARGE SCALE GENOMIC DNA]</scope>
    <source>
        <strain evidence="15 16">B Ar 00.02</strain>
    </source>
</reference>
<evidence type="ECO:0000256" key="7">
    <source>
        <dbReference type="ARBA" id="ARBA00023157"/>
    </source>
</evidence>
<dbReference type="PIRSF" id="PIRSF000239">
    <property type="entry name" value="AHPC"/>
    <property type="match status" value="1"/>
</dbReference>
<keyword evidence="6 15" id="KW-0560">Oxidoreductase</keyword>
<dbReference type="InterPro" id="IPR013766">
    <property type="entry name" value="Thioredoxin_domain"/>
</dbReference>
<evidence type="ECO:0000313" key="16">
    <source>
        <dbReference type="Proteomes" id="UP000195913"/>
    </source>
</evidence>
<feature type="active site" description="Cysteine sulfenic acid (-SOH) intermediate; for peroxidase activity" evidence="13">
    <location>
        <position position="50"/>
    </location>
</feature>
<evidence type="ECO:0000256" key="12">
    <source>
        <dbReference type="ARBA" id="ARBA00049091"/>
    </source>
</evidence>
<dbReference type="Gene3D" id="3.40.30.10">
    <property type="entry name" value="Glutaredoxin"/>
    <property type="match status" value="1"/>
</dbReference>
<dbReference type="Pfam" id="PF00578">
    <property type="entry name" value="AhpC-TSA"/>
    <property type="match status" value="1"/>
</dbReference>
<dbReference type="RefSeq" id="WP_086998535.1">
    <property type="nucleotide sequence ID" value="NZ_FUHW01000032.1"/>
</dbReference>
<keyword evidence="7" id="KW-1015">Disulfide bond</keyword>
<evidence type="ECO:0000256" key="1">
    <source>
        <dbReference type="ARBA" id="ARBA00003330"/>
    </source>
</evidence>
<dbReference type="PANTHER" id="PTHR42801">
    <property type="entry name" value="THIOREDOXIN-DEPENDENT PEROXIDE REDUCTASE"/>
    <property type="match status" value="1"/>
</dbReference>
<dbReference type="CDD" id="cd03017">
    <property type="entry name" value="PRX_BCP"/>
    <property type="match status" value="1"/>
</dbReference>
<evidence type="ECO:0000256" key="13">
    <source>
        <dbReference type="PIRSR" id="PIRSR000239-1"/>
    </source>
</evidence>
<dbReference type="GO" id="GO:0005737">
    <property type="term" value="C:cytoplasm"/>
    <property type="evidence" value="ECO:0007669"/>
    <property type="project" value="TreeGrafter"/>
</dbReference>
<organism evidence="15 16">
    <name type="scientific">Arthrobacter rhombi</name>
    <dbReference type="NCBI Taxonomy" id="71253"/>
    <lineage>
        <taxon>Bacteria</taxon>
        <taxon>Bacillati</taxon>
        <taxon>Actinomycetota</taxon>
        <taxon>Actinomycetes</taxon>
        <taxon>Micrococcales</taxon>
        <taxon>Micrococcaceae</taxon>
        <taxon>Arthrobacter</taxon>
    </lineage>
</organism>
<evidence type="ECO:0000313" key="15">
    <source>
        <dbReference type="EMBL" id="SJM65127.1"/>
    </source>
</evidence>
<dbReference type="InterPro" id="IPR024706">
    <property type="entry name" value="Peroxiredoxin_AhpC-typ"/>
</dbReference>
<dbReference type="GO" id="GO:0045454">
    <property type="term" value="P:cell redox homeostasis"/>
    <property type="evidence" value="ECO:0007669"/>
    <property type="project" value="TreeGrafter"/>
</dbReference>
<dbReference type="PROSITE" id="PS51352">
    <property type="entry name" value="THIOREDOXIN_2"/>
    <property type="match status" value="1"/>
</dbReference>
<evidence type="ECO:0000259" key="14">
    <source>
        <dbReference type="PROSITE" id="PS51352"/>
    </source>
</evidence>
<dbReference type="GO" id="GO:0008379">
    <property type="term" value="F:thioredoxin peroxidase activity"/>
    <property type="evidence" value="ECO:0007669"/>
    <property type="project" value="TreeGrafter"/>
</dbReference>
<evidence type="ECO:0000256" key="3">
    <source>
        <dbReference type="ARBA" id="ARBA00013017"/>
    </source>
</evidence>
<keyword evidence="5" id="KW-0049">Antioxidant</keyword>
<dbReference type="EMBL" id="FUHW01000032">
    <property type="protein sequence ID" value="SJM65127.1"/>
    <property type="molecule type" value="Genomic_DNA"/>
</dbReference>
<comment type="catalytic activity">
    <reaction evidence="12">
        <text>a hydroperoxide + [thioredoxin]-dithiol = an alcohol + [thioredoxin]-disulfide + H2O</text>
        <dbReference type="Rhea" id="RHEA:62620"/>
        <dbReference type="Rhea" id="RHEA-COMP:10698"/>
        <dbReference type="Rhea" id="RHEA-COMP:10700"/>
        <dbReference type="ChEBI" id="CHEBI:15377"/>
        <dbReference type="ChEBI" id="CHEBI:29950"/>
        <dbReference type="ChEBI" id="CHEBI:30879"/>
        <dbReference type="ChEBI" id="CHEBI:35924"/>
        <dbReference type="ChEBI" id="CHEBI:50058"/>
        <dbReference type="EC" id="1.11.1.24"/>
    </reaction>
</comment>
<comment type="similarity">
    <text evidence="10">Belongs to the peroxiredoxin family. BCP/PrxQ subfamily.</text>
</comment>
<evidence type="ECO:0000256" key="10">
    <source>
        <dbReference type="ARBA" id="ARBA00038489"/>
    </source>
</evidence>
<gene>
    <name evidence="15" type="ORF">FM101_09055</name>
</gene>